<sequence>MELLPKASVSSGDVSQHKKAVKKFSIRSVFSVNASDVFKLIVVLLILYFIVSKVNKSDIEQIETQSYLLQPNLNDIYFLDIKELTNNVRPKERYRVAKVVDITGSIVTLRYGNLLYPNQQSVIDGIRYGQLRYHEYLEPKRYDFSLESLHGLFEKGAIYKVKRPVHDVLYGNNVSPDKNEIDKENPQIFIPGKREFIEANAVAKSKHIEDYIEQSFTLWQQSAKLGYAKGQVALAQAYLSSEYTKDLNLALYWFKQAALQSNKAGILKYEIVCKQVEQCNIVDFFQQLQSAGVNIKVREIDFSLSKRSVIN</sequence>
<comment type="caution">
    <text evidence="2">The sequence shown here is derived from an EMBL/GenBank/DDBJ whole genome shotgun (WGS) entry which is preliminary data.</text>
</comment>
<dbReference type="InterPro" id="IPR011990">
    <property type="entry name" value="TPR-like_helical_dom_sf"/>
</dbReference>
<name>A0A502KVA7_9GAMM</name>
<dbReference type="Proteomes" id="UP000315303">
    <property type="component" value="Unassembled WGS sequence"/>
</dbReference>
<dbReference type="Gene3D" id="1.25.40.10">
    <property type="entry name" value="Tetratricopeptide repeat domain"/>
    <property type="match status" value="1"/>
</dbReference>
<keyword evidence="3" id="KW-1185">Reference proteome</keyword>
<feature type="transmembrane region" description="Helical" evidence="1">
    <location>
        <begin position="28"/>
        <end position="51"/>
    </location>
</feature>
<dbReference type="EMBL" id="SAWY01000020">
    <property type="protein sequence ID" value="TPH15024.1"/>
    <property type="molecule type" value="Genomic_DNA"/>
</dbReference>
<dbReference type="InterPro" id="IPR006597">
    <property type="entry name" value="Sel1-like"/>
</dbReference>
<protein>
    <submittedName>
        <fullName evidence="2">Sel1 repeat family protein</fullName>
    </submittedName>
</protein>
<evidence type="ECO:0000256" key="1">
    <source>
        <dbReference type="SAM" id="Phobius"/>
    </source>
</evidence>
<evidence type="ECO:0000313" key="2">
    <source>
        <dbReference type="EMBL" id="TPH15024.1"/>
    </source>
</evidence>
<dbReference type="RefSeq" id="WP_140603187.1">
    <property type="nucleotide sequence ID" value="NZ_SAWY01000020.1"/>
</dbReference>
<keyword evidence="1" id="KW-0812">Transmembrane</keyword>
<keyword evidence="1" id="KW-1133">Transmembrane helix</keyword>
<accession>A0A502KVA7</accession>
<dbReference type="SUPFAM" id="SSF81901">
    <property type="entry name" value="HCP-like"/>
    <property type="match status" value="1"/>
</dbReference>
<proteinExistence type="predicted"/>
<dbReference type="OrthoDB" id="6101333at2"/>
<keyword evidence="1" id="KW-0472">Membrane</keyword>
<dbReference type="SMART" id="SM00671">
    <property type="entry name" value="SEL1"/>
    <property type="match status" value="1"/>
</dbReference>
<evidence type="ECO:0000313" key="3">
    <source>
        <dbReference type="Proteomes" id="UP000315303"/>
    </source>
</evidence>
<organism evidence="2 3">
    <name type="scientific">Litorilituus lipolyticus</name>
    <dbReference type="NCBI Taxonomy" id="2491017"/>
    <lineage>
        <taxon>Bacteria</taxon>
        <taxon>Pseudomonadati</taxon>
        <taxon>Pseudomonadota</taxon>
        <taxon>Gammaproteobacteria</taxon>
        <taxon>Alteromonadales</taxon>
        <taxon>Colwelliaceae</taxon>
        <taxon>Litorilituus</taxon>
    </lineage>
</organism>
<gene>
    <name evidence="2" type="ORF">EPA86_09385</name>
</gene>
<dbReference type="AlphaFoldDB" id="A0A502KVA7"/>
<reference evidence="2 3" key="1">
    <citation type="submission" date="2019-01" db="EMBL/GenBank/DDBJ databases">
        <title>Litorilituus lipolytica sp. nov., isolated from intertidal sand of the Yellow Sea in China.</title>
        <authorList>
            <person name="Liu A."/>
        </authorList>
    </citation>
    <scope>NUCLEOTIDE SEQUENCE [LARGE SCALE GENOMIC DNA]</scope>
    <source>
        <strain evidence="2 3">RZ04</strain>
    </source>
</reference>